<dbReference type="EMBL" id="CP039353">
    <property type="protein sequence ID" value="QCE05567.1"/>
    <property type="molecule type" value="Genomic_DNA"/>
</dbReference>
<gene>
    <name evidence="2" type="ORF">DEO72_LG9g571</name>
</gene>
<organism evidence="2 3">
    <name type="scientific">Vigna unguiculata</name>
    <name type="common">Cowpea</name>
    <dbReference type="NCBI Taxonomy" id="3917"/>
    <lineage>
        <taxon>Eukaryota</taxon>
        <taxon>Viridiplantae</taxon>
        <taxon>Streptophyta</taxon>
        <taxon>Embryophyta</taxon>
        <taxon>Tracheophyta</taxon>
        <taxon>Spermatophyta</taxon>
        <taxon>Magnoliopsida</taxon>
        <taxon>eudicotyledons</taxon>
        <taxon>Gunneridae</taxon>
        <taxon>Pentapetalae</taxon>
        <taxon>rosids</taxon>
        <taxon>fabids</taxon>
        <taxon>Fabales</taxon>
        <taxon>Fabaceae</taxon>
        <taxon>Papilionoideae</taxon>
        <taxon>50 kb inversion clade</taxon>
        <taxon>NPAAA clade</taxon>
        <taxon>indigoferoid/millettioid clade</taxon>
        <taxon>Phaseoleae</taxon>
        <taxon>Vigna</taxon>
    </lineage>
</organism>
<accession>A0A4D6N0G0</accession>
<feature type="region of interest" description="Disordered" evidence="1">
    <location>
        <begin position="168"/>
        <end position="191"/>
    </location>
</feature>
<feature type="compositionally biased region" description="Low complexity" evidence="1">
    <location>
        <begin position="170"/>
        <end position="180"/>
    </location>
</feature>
<evidence type="ECO:0000313" key="3">
    <source>
        <dbReference type="Proteomes" id="UP000501690"/>
    </source>
</evidence>
<evidence type="ECO:0000256" key="1">
    <source>
        <dbReference type="SAM" id="MobiDB-lite"/>
    </source>
</evidence>
<sequence length="191" mass="20198">MLPFLCSRLGEGEARLSESPQPERDAGRDNAVIQMFDGSRVIYLGSSSSGSSRGIHHKCKHPLNPTELYKTLTKGFLPSHGSRFSLTPPRLRPLTSGTAPAPPASPVTMPATVASPAGDDVVIRSASRERRPPQTLTARTPRRSTFTLPLSDSTRAALATPRVAAISVQSSEPPAASPPAMVSTPLPISVL</sequence>
<proteinExistence type="predicted"/>
<protein>
    <submittedName>
        <fullName evidence="2">Uncharacterized protein</fullName>
    </submittedName>
</protein>
<name>A0A4D6N0G0_VIGUN</name>
<keyword evidence="3" id="KW-1185">Reference proteome</keyword>
<reference evidence="2 3" key="1">
    <citation type="submission" date="2019-04" db="EMBL/GenBank/DDBJ databases">
        <title>An improved genome assembly and genetic linkage map for asparagus bean, Vigna unguiculata ssp. sesquipedialis.</title>
        <authorList>
            <person name="Xia Q."/>
            <person name="Zhang R."/>
            <person name="Dong Y."/>
        </authorList>
    </citation>
    <scope>NUCLEOTIDE SEQUENCE [LARGE SCALE GENOMIC DNA]</scope>
    <source>
        <tissue evidence="2">Leaf</tissue>
    </source>
</reference>
<evidence type="ECO:0000313" key="2">
    <source>
        <dbReference type="EMBL" id="QCE05567.1"/>
    </source>
</evidence>
<dbReference type="AlphaFoldDB" id="A0A4D6N0G0"/>
<dbReference type="Proteomes" id="UP000501690">
    <property type="component" value="Linkage Group LG9"/>
</dbReference>